<dbReference type="Proteomes" id="UP001234880">
    <property type="component" value="Unassembled WGS sequence"/>
</dbReference>
<organism evidence="2 3">
    <name type="scientific">Streptomyces demainii</name>
    <dbReference type="NCBI Taxonomy" id="588122"/>
    <lineage>
        <taxon>Bacteria</taxon>
        <taxon>Bacillati</taxon>
        <taxon>Actinomycetota</taxon>
        <taxon>Actinomycetes</taxon>
        <taxon>Kitasatosporales</taxon>
        <taxon>Streptomycetaceae</taxon>
        <taxon>Streptomyces</taxon>
    </lineage>
</organism>
<protein>
    <submittedName>
        <fullName evidence="2">Uncharacterized protein</fullName>
    </submittedName>
</protein>
<feature type="region of interest" description="Disordered" evidence="1">
    <location>
        <begin position="55"/>
        <end position="77"/>
    </location>
</feature>
<gene>
    <name evidence="2" type="ORF">JOF35_006829</name>
</gene>
<proteinExistence type="predicted"/>
<dbReference type="EMBL" id="JAURUE010000002">
    <property type="protein sequence ID" value="MDP9614491.1"/>
    <property type="molecule type" value="Genomic_DNA"/>
</dbReference>
<evidence type="ECO:0000313" key="3">
    <source>
        <dbReference type="Proteomes" id="UP001234880"/>
    </source>
</evidence>
<name>A0ABT9L1B4_9ACTN</name>
<evidence type="ECO:0000313" key="2">
    <source>
        <dbReference type="EMBL" id="MDP9614491.1"/>
    </source>
</evidence>
<sequence>MKDIGPGSSALVDLRRGRVMDLMNGEPTRTKALRAYAAMATSVDTATVRQIAPGVHPRAARGGAGLSAQAVPGASGE</sequence>
<reference evidence="2 3" key="1">
    <citation type="submission" date="2023-07" db="EMBL/GenBank/DDBJ databases">
        <title>Sequencing the genomes of 1000 actinobacteria strains.</title>
        <authorList>
            <person name="Klenk H.-P."/>
        </authorList>
    </citation>
    <scope>NUCLEOTIDE SEQUENCE [LARGE SCALE GENOMIC DNA]</scope>
    <source>
        <strain evidence="2 3">DSM 41600</strain>
    </source>
</reference>
<keyword evidence="3" id="KW-1185">Reference proteome</keyword>
<evidence type="ECO:0000256" key="1">
    <source>
        <dbReference type="SAM" id="MobiDB-lite"/>
    </source>
</evidence>
<comment type="caution">
    <text evidence="2">The sequence shown here is derived from an EMBL/GenBank/DDBJ whole genome shotgun (WGS) entry which is preliminary data.</text>
</comment>
<accession>A0ABT9L1B4</accession>